<name>A0A1V9Y6B1_ACHHY</name>
<evidence type="ECO:0000259" key="1">
    <source>
        <dbReference type="PROSITE" id="PS50020"/>
    </source>
</evidence>
<dbReference type="Proteomes" id="UP000243579">
    <property type="component" value="Unassembled WGS sequence"/>
</dbReference>
<dbReference type="EMBL" id="JNBR01002826">
    <property type="protein sequence ID" value="OQR81262.1"/>
    <property type="molecule type" value="Genomic_DNA"/>
</dbReference>
<dbReference type="Gene3D" id="2.20.70.10">
    <property type="match status" value="1"/>
</dbReference>
<dbReference type="InterPro" id="IPR001202">
    <property type="entry name" value="WW_dom"/>
</dbReference>
<keyword evidence="3" id="KW-1185">Reference proteome</keyword>
<dbReference type="SMART" id="SM00456">
    <property type="entry name" value="WW"/>
    <property type="match status" value="1"/>
</dbReference>
<dbReference type="SUPFAM" id="SSF51045">
    <property type="entry name" value="WW domain"/>
    <property type="match status" value="1"/>
</dbReference>
<accession>A0A1V9Y6B1</accession>
<dbReference type="CDD" id="cd00201">
    <property type="entry name" value="WW"/>
    <property type="match status" value="1"/>
</dbReference>
<protein>
    <recommendedName>
        <fullName evidence="1">WW domain-containing protein</fullName>
    </recommendedName>
</protein>
<evidence type="ECO:0000313" key="3">
    <source>
        <dbReference type="Proteomes" id="UP000243579"/>
    </source>
</evidence>
<evidence type="ECO:0000313" key="2">
    <source>
        <dbReference type="EMBL" id="OQR81262.1"/>
    </source>
</evidence>
<sequence>MEATLLERTHRVLTLASDFAAVVRSSWIYRLCLRVWILLTPLRHVCIIVFAVITGTSAESAEERRHRVLAKDQLKHNDVYRDRLLALEIEHFVDVGDALTMTRRQRDHFFQTFLKLDWTRRSGITVKDLFLYCGLRRSRLADVLLPSPPRKESFRRLPDRFEISSLLATLFSFCSLPPAQLLGLVVDTAETDVVVAEILAQDLVYLELVQAAEAASSQGAASGTSLRLQAQIARILVLVIGTLNPNEQKLMSCLRSLYGDGAGINFTSAHGIRHVCDFLQRFPALVYPAFWMQRTLRRRILGHKFWGSMVALRRAWEAAGHSQVFYSVADVLAIGGAPLMPKSAALDKSTASMEQRLSKVLPSSWLLRKRSSMNAQKEEVLGAPPLLQPIDSATLVHETDGVSMAPPKLGSNSAAVTETCAVNGPVNSVFDVAVDIQEYANEKEAWKVTAENLMAAIHLKQQQLDDIQLPAGTTFAYESQRLVRLIAANTLPPADMEAIRKSIVRQYGYHFADFLLQFVAQGGVTAASKTTRGSKKSGVKATGINTTNVWSKMYDPAEKHTFYYNAHTGESQWELPRDAVLSTAPSSKKRKT</sequence>
<dbReference type="AlphaFoldDB" id="A0A1V9Y6B1"/>
<feature type="domain" description="WW" evidence="1">
    <location>
        <begin position="550"/>
        <end position="578"/>
    </location>
</feature>
<dbReference type="OrthoDB" id="77004at2759"/>
<dbReference type="PROSITE" id="PS50020">
    <property type="entry name" value="WW_DOMAIN_2"/>
    <property type="match status" value="1"/>
</dbReference>
<gene>
    <name evidence="2" type="ORF">ACHHYP_16633</name>
</gene>
<proteinExistence type="predicted"/>
<dbReference type="Pfam" id="PF00397">
    <property type="entry name" value="WW"/>
    <property type="match status" value="1"/>
</dbReference>
<comment type="caution">
    <text evidence="2">The sequence shown here is derived from an EMBL/GenBank/DDBJ whole genome shotgun (WGS) entry which is preliminary data.</text>
</comment>
<reference evidence="2 3" key="1">
    <citation type="journal article" date="2014" name="Genome Biol. Evol.">
        <title>The secreted proteins of Achlya hypogyna and Thraustotheca clavata identify the ancestral oomycete secretome and reveal gene acquisitions by horizontal gene transfer.</title>
        <authorList>
            <person name="Misner I."/>
            <person name="Blouin N."/>
            <person name="Leonard G."/>
            <person name="Richards T.A."/>
            <person name="Lane C.E."/>
        </authorList>
    </citation>
    <scope>NUCLEOTIDE SEQUENCE [LARGE SCALE GENOMIC DNA]</scope>
    <source>
        <strain evidence="2 3">ATCC 48635</strain>
    </source>
</reference>
<organism evidence="2 3">
    <name type="scientific">Achlya hypogyna</name>
    <name type="common">Oomycete</name>
    <name type="synonym">Protoachlya hypogyna</name>
    <dbReference type="NCBI Taxonomy" id="1202772"/>
    <lineage>
        <taxon>Eukaryota</taxon>
        <taxon>Sar</taxon>
        <taxon>Stramenopiles</taxon>
        <taxon>Oomycota</taxon>
        <taxon>Saprolegniomycetes</taxon>
        <taxon>Saprolegniales</taxon>
        <taxon>Achlyaceae</taxon>
        <taxon>Achlya</taxon>
    </lineage>
</organism>
<dbReference type="InterPro" id="IPR036020">
    <property type="entry name" value="WW_dom_sf"/>
</dbReference>
<dbReference type="PROSITE" id="PS01159">
    <property type="entry name" value="WW_DOMAIN_1"/>
    <property type="match status" value="1"/>
</dbReference>